<gene>
    <name evidence="2" type="ORF">ACFPJ6_11020</name>
</gene>
<evidence type="ECO:0000313" key="2">
    <source>
        <dbReference type="EMBL" id="MFC5381324.1"/>
    </source>
</evidence>
<dbReference type="RefSeq" id="WP_340269216.1">
    <property type="nucleotide sequence ID" value="NZ_JBBEOG010000004.1"/>
</dbReference>
<evidence type="ECO:0000256" key="1">
    <source>
        <dbReference type="SAM" id="SignalP"/>
    </source>
</evidence>
<feature type="chain" id="PRO_5047343031" evidence="1">
    <location>
        <begin position="23"/>
        <end position="220"/>
    </location>
</feature>
<name>A0ABW0GN30_9MICO</name>
<dbReference type="EMBL" id="JBHSLD010000009">
    <property type="protein sequence ID" value="MFC5381324.1"/>
    <property type="molecule type" value="Genomic_DNA"/>
</dbReference>
<keyword evidence="1" id="KW-0732">Signal</keyword>
<sequence length="220" mass="23188">MSSRPRGLTGRVLSLVCAGVVAAGLGSASLVPASAAADDPVPFPGVCPAPEDRGVEGTVRGTLGEQAYDNLLENRDEVAALLEAGLDAIDAEWDKWEPALQEAEAITGTSTGGLGARRDLVAEWLADEQQRLADEDAEPTEDVERVAELVELIDGAYAEALRLHDELWDDLEEYLGPLPYDGYDSPVFAIVREGLACLDVDDTGSAPVATPVPARADFTG</sequence>
<reference evidence="3" key="1">
    <citation type="journal article" date="2019" name="Int. J. Syst. Evol. Microbiol.">
        <title>The Global Catalogue of Microorganisms (GCM) 10K type strain sequencing project: providing services to taxonomists for standard genome sequencing and annotation.</title>
        <authorList>
            <consortium name="The Broad Institute Genomics Platform"/>
            <consortium name="The Broad Institute Genome Sequencing Center for Infectious Disease"/>
            <person name="Wu L."/>
            <person name="Ma J."/>
        </authorList>
    </citation>
    <scope>NUCLEOTIDE SEQUENCE [LARGE SCALE GENOMIC DNA]</scope>
    <source>
        <strain evidence="3">CCUG 43114</strain>
    </source>
</reference>
<protein>
    <submittedName>
        <fullName evidence="2">Uncharacterized protein</fullName>
    </submittedName>
</protein>
<evidence type="ECO:0000313" key="3">
    <source>
        <dbReference type="Proteomes" id="UP001596122"/>
    </source>
</evidence>
<feature type="signal peptide" evidence="1">
    <location>
        <begin position="1"/>
        <end position="22"/>
    </location>
</feature>
<proteinExistence type="predicted"/>
<organism evidence="2 3">
    <name type="scientific">Aquipuribacter nitratireducens</name>
    <dbReference type="NCBI Taxonomy" id="650104"/>
    <lineage>
        <taxon>Bacteria</taxon>
        <taxon>Bacillati</taxon>
        <taxon>Actinomycetota</taxon>
        <taxon>Actinomycetes</taxon>
        <taxon>Micrococcales</taxon>
        <taxon>Intrasporangiaceae</taxon>
        <taxon>Aquipuribacter</taxon>
    </lineage>
</organism>
<accession>A0ABW0GN30</accession>
<comment type="caution">
    <text evidence="2">The sequence shown here is derived from an EMBL/GenBank/DDBJ whole genome shotgun (WGS) entry which is preliminary data.</text>
</comment>
<keyword evidence="3" id="KW-1185">Reference proteome</keyword>
<dbReference type="Proteomes" id="UP001596122">
    <property type="component" value="Unassembled WGS sequence"/>
</dbReference>